<proteinExistence type="predicted"/>
<name>A0A2M3ZQH8_9DIPT</name>
<protein>
    <submittedName>
        <fullName evidence="2">Putative secreted peptide</fullName>
    </submittedName>
</protein>
<keyword evidence="1" id="KW-0732">Signal</keyword>
<dbReference type="EMBL" id="GGFM01010001">
    <property type="protein sequence ID" value="MBW30752.1"/>
    <property type="molecule type" value="Transcribed_RNA"/>
</dbReference>
<dbReference type="AlphaFoldDB" id="A0A2M3ZQH8"/>
<feature type="chain" id="PRO_5014623629" evidence="1">
    <location>
        <begin position="23"/>
        <end position="92"/>
    </location>
</feature>
<evidence type="ECO:0000256" key="1">
    <source>
        <dbReference type="SAM" id="SignalP"/>
    </source>
</evidence>
<accession>A0A2M3ZQH8</accession>
<sequence>MDGRWSWLLLVPVVSLFVVSTGNRRQPSRVLVVVAVVAVCTKATVAPRSEQREKPKKGHRNTVVVVVALVTVQPVSKGSAMTSREGGSWLPW</sequence>
<organism evidence="2">
    <name type="scientific">Anopheles braziliensis</name>
    <dbReference type="NCBI Taxonomy" id="58242"/>
    <lineage>
        <taxon>Eukaryota</taxon>
        <taxon>Metazoa</taxon>
        <taxon>Ecdysozoa</taxon>
        <taxon>Arthropoda</taxon>
        <taxon>Hexapoda</taxon>
        <taxon>Insecta</taxon>
        <taxon>Pterygota</taxon>
        <taxon>Neoptera</taxon>
        <taxon>Endopterygota</taxon>
        <taxon>Diptera</taxon>
        <taxon>Nematocera</taxon>
        <taxon>Culicoidea</taxon>
        <taxon>Culicidae</taxon>
        <taxon>Anophelinae</taxon>
        <taxon>Anopheles</taxon>
    </lineage>
</organism>
<reference evidence="2" key="1">
    <citation type="submission" date="2018-01" db="EMBL/GenBank/DDBJ databases">
        <title>An insight into the sialome of Amazonian anophelines.</title>
        <authorList>
            <person name="Ribeiro J.M."/>
            <person name="Scarpassa V."/>
            <person name="Calvo E."/>
        </authorList>
    </citation>
    <scope>NUCLEOTIDE SEQUENCE</scope>
    <source>
        <tissue evidence="2">Salivary glands</tissue>
    </source>
</reference>
<evidence type="ECO:0000313" key="2">
    <source>
        <dbReference type="EMBL" id="MBW30752.1"/>
    </source>
</evidence>
<feature type="signal peptide" evidence="1">
    <location>
        <begin position="1"/>
        <end position="22"/>
    </location>
</feature>